<dbReference type="InterPro" id="IPR037226">
    <property type="entry name" value="CAC2185-like_sf"/>
</dbReference>
<dbReference type="OrthoDB" id="6636518at2"/>
<keyword evidence="2" id="KW-1185">Reference proteome</keyword>
<dbReference type="EMBL" id="FOVC01000008">
    <property type="protein sequence ID" value="SFN48065.1"/>
    <property type="molecule type" value="Genomic_DNA"/>
</dbReference>
<dbReference type="RefSeq" id="WP_092878538.1">
    <property type="nucleotide sequence ID" value="NZ_FOVC01000008.1"/>
</dbReference>
<accession>A0A1I4ZCS5</accession>
<organism evidence="1 2">
    <name type="scientific">Izhakiella capsodis</name>
    <dbReference type="NCBI Taxonomy" id="1367852"/>
    <lineage>
        <taxon>Bacteria</taxon>
        <taxon>Pseudomonadati</taxon>
        <taxon>Pseudomonadota</taxon>
        <taxon>Gammaproteobacteria</taxon>
        <taxon>Enterobacterales</taxon>
        <taxon>Erwiniaceae</taxon>
        <taxon>Izhakiella</taxon>
    </lineage>
</organism>
<dbReference type="InterPro" id="IPR015037">
    <property type="entry name" value="DUF1919"/>
</dbReference>
<protein>
    <recommendedName>
        <fullName evidence="3">Exopolysaccharide biosynthesis protein</fullName>
    </recommendedName>
</protein>
<dbReference type="Pfam" id="PF08942">
    <property type="entry name" value="DUF1919"/>
    <property type="match status" value="1"/>
</dbReference>
<dbReference type="Proteomes" id="UP000242222">
    <property type="component" value="Unassembled WGS sequence"/>
</dbReference>
<evidence type="ECO:0000313" key="2">
    <source>
        <dbReference type="Proteomes" id="UP000242222"/>
    </source>
</evidence>
<gene>
    <name evidence="1" type="ORF">SAMN05216516_108110</name>
</gene>
<dbReference type="SUPFAM" id="SSF142795">
    <property type="entry name" value="CAC2185-like"/>
    <property type="match status" value="1"/>
</dbReference>
<proteinExistence type="predicted"/>
<reference evidence="2" key="1">
    <citation type="submission" date="2016-10" db="EMBL/GenBank/DDBJ databases">
        <authorList>
            <person name="Varghese N."/>
            <person name="Submissions S."/>
        </authorList>
    </citation>
    <scope>NUCLEOTIDE SEQUENCE [LARGE SCALE GENOMIC DNA]</scope>
    <source>
        <strain evidence="2">N6PO6</strain>
    </source>
</reference>
<evidence type="ECO:0008006" key="3">
    <source>
        <dbReference type="Google" id="ProtNLM"/>
    </source>
</evidence>
<sequence length="209" mass="24814">MFTNIIKYLNHRVLRIAQKQNLTDLIDRIVLRNKDFCIVSNNCWNIGIYKNLRKPYNTPFVGLMIPTSDFINLIKNFNYYMSIDIKYSHFIPSEEYPIANLDGVIIYFIHFKNIDDCISKWNRRRQRLNIFLKNKGVNDIIFKCCDLDSKNKENDYVKFRELGLNRGIYFRQKRNSILLGRTNAIPGGPELYSARILYYKAFISLFKGL</sequence>
<name>A0A1I4ZCS5_9GAMM</name>
<evidence type="ECO:0000313" key="1">
    <source>
        <dbReference type="EMBL" id="SFN48065.1"/>
    </source>
</evidence>
<dbReference type="AlphaFoldDB" id="A0A1I4ZCS5"/>